<dbReference type="EC" id="3.5.4.9" evidence="11"/>
<comment type="catalytic activity">
    <reaction evidence="11">
        <text>(6R)-5,10-methenyltetrahydrofolate + H2O = (6R)-10-formyltetrahydrofolate + H(+)</text>
        <dbReference type="Rhea" id="RHEA:23700"/>
        <dbReference type="ChEBI" id="CHEBI:15377"/>
        <dbReference type="ChEBI" id="CHEBI:15378"/>
        <dbReference type="ChEBI" id="CHEBI:57455"/>
        <dbReference type="ChEBI" id="CHEBI:195366"/>
        <dbReference type="EC" id="3.5.4.9"/>
    </reaction>
</comment>
<dbReference type="GO" id="GO:0000105">
    <property type="term" value="P:L-histidine biosynthetic process"/>
    <property type="evidence" value="ECO:0007669"/>
    <property type="project" value="UniProtKB-KW"/>
</dbReference>
<evidence type="ECO:0000259" key="12">
    <source>
        <dbReference type="Pfam" id="PF00763"/>
    </source>
</evidence>
<dbReference type="EMBL" id="MFAZ01000019">
    <property type="protein sequence ID" value="OGD87112.1"/>
    <property type="molecule type" value="Genomic_DNA"/>
</dbReference>
<keyword evidence="3 11" id="KW-0554">One-carbon metabolism</keyword>
<dbReference type="STRING" id="1797711.A2870_02275"/>
<evidence type="ECO:0000256" key="1">
    <source>
        <dbReference type="ARBA" id="ARBA00004777"/>
    </source>
</evidence>
<sequence>MSQILDGKALRDEILDDLKNQISKLDQKPELVIIQVGDLAESNTYIEQKIKFGEKIGAIVTHKKLPLDIAESELIREIQLANDDENVNGIIIQLPIPQSLNKEKIIDSISPQKDVDGQTAISIKSLVVGSPTFIPATTKGVITLLDANKIDPSGKHVVVVGRSTLVGKPTALALLNRDATVTIAHKKTQNLQAITKSADIIVVATGKPKLITKDYVSENQIIIDIGITVVDGKLVGDVDFENVKDLVAAISPVPGGAGPMTVASLFQNLLEAYQKQS</sequence>
<comment type="similarity">
    <text evidence="11">Belongs to the tetrahydrofolate dehydrogenase/cyclohydrolase family.</text>
</comment>
<dbReference type="InterPro" id="IPR020630">
    <property type="entry name" value="THF_DH/CycHdrlase_cat_dom"/>
</dbReference>
<accession>A0A1F5G5G2</accession>
<evidence type="ECO:0000256" key="8">
    <source>
        <dbReference type="ARBA" id="ARBA00023102"/>
    </source>
</evidence>
<dbReference type="Proteomes" id="UP000179102">
    <property type="component" value="Unassembled WGS sequence"/>
</dbReference>
<dbReference type="Pfam" id="PF00763">
    <property type="entry name" value="THF_DHG_CYH"/>
    <property type="match status" value="1"/>
</dbReference>
<evidence type="ECO:0000256" key="3">
    <source>
        <dbReference type="ARBA" id="ARBA00022563"/>
    </source>
</evidence>
<dbReference type="UniPathway" id="UPA00193"/>
<dbReference type="FunFam" id="3.40.50.10860:FF:000005">
    <property type="entry name" value="C-1-tetrahydrofolate synthase, cytoplasmic, putative"/>
    <property type="match status" value="1"/>
</dbReference>
<evidence type="ECO:0000256" key="4">
    <source>
        <dbReference type="ARBA" id="ARBA00022755"/>
    </source>
</evidence>
<gene>
    <name evidence="11" type="primary">folD</name>
    <name evidence="14" type="ORF">A2870_02275</name>
</gene>
<dbReference type="GO" id="GO:0035999">
    <property type="term" value="P:tetrahydrofolate interconversion"/>
    <property type="evidence" value="ECO:0007669"/>
    <property type="project" value="UniProtKB-UniRule"/>
</dbReference>
<evidence type="ECO:0000313" key="15">
    <source>
        <dbReference type="Proteomes" id="UP000179102"/>
    </source>
</evidence>
<dbReference type="SUPFAM" id="SSF53223">
    <property type="entry name" value="Aminoacid dehydrogenase-like, N-terminal domain"/>
    <property type="match status" value="1"/>
</dbReference>
<dbReference type="AlphaFoldDB" id="A0A1F5G5G2"/>
<comment type="caution">
    <text evidence="14">The sequence shown here is derived from an EMBL/GenBank/DDBJ whole genome shotgun (WGS) entry which is preliminary data.</text>
</comment>
<dbReference type="PRINTS" id="PR00085">
    <property type="entry name" value="THFDHDRGNASE"/>
</dbReference>
<keyword evidence="6 11" id="KW-0521">NADP</keyword>
<evidence type="ECO:0000256" key="9">
    <source>
        <dbReference type="ARBA" id="ARBA00023167"/>
    </source>
</evidence>
<dbReference type="CDD" id="cd01080">
    <property type="entry name" value="NAD_bind_m-THF_DH_Cyclohyd"/>
    <property type="match status" value="1"/>
</dbReference>
<feature type="domain" description="Tetrahydrofolate dehydrogenase/cyclohydrolase NAD(P)-binding" evidence="13">
    <location>
        <begin position="135"/>
        <end position="276"/>
    </location>
</feature>
<proteinExistence type="inferred from homology"/>
<dbReference type="InterPro" id="IPR000672">
    <property type="entry name" value="THF_DH/CycHdrlase"/>
</dbReference>
<keyword evidence="8 11" id="KW-0368">Histidine biosynthesis</keyword>
<keyword evidence="5 11" id="KW-0378">Hydrolase</keyword>
<dbReference type="SUPFAM" id="SSF51735">
    <property type="entry name" value="NAD(P)-binding Rossmann-fold domains"/>
    <property type="match status" value="1"/>
</dbReference>
<dbReference type="FunFam" id="3.40.50.720:FF:000006">
    <property type="entry name" value="Bifunctional protein FolD"/>
    <property type="match status" value="1"/>
</dbReference>
<evidence type="ECO:0000256" key="6">
    <source>
        <dbReference type="ARBA" id="ARBA00022857"/>
    </source>
</evidence>
<dbReference type="GO" id="GO:0004477">
    <property type="term" value="F:methenyltetrahydrofolate cyclohydrolase activity"/>
    <property type="evidence" value="ECO:0007669"/>
    <property type="project" value="UniProtKB-UniRule"/>
</dbReference>
<evidence type="ECO:0000313" key="14">
    <source>
        <dbReference type="EMBL" id="OGD87112.1"/>
    </source>
</evidence>
<evidence type="ECO:0000256" key="10">
    <source>
        <dbReference type="ARBA" id="ARBA00023268"/>
    </source>
</evidence>
<dbReference type="InterPro" id="IPR036291">
    <property type="entry name" value="NAD(P)-bd_dom_sf"/>
</dbReference>
<name>A0A1F5G5G2_9BACT</name>
<dbReference type="GO" id="GO:0004488">
    <property type="term" value="F:methylenetetrahydrofolate dehydrogenase (NADP+) activity"/>
    <property type="evidence" value="ECO:0007669"/>
    <property type="project" value="UniProtKB-UniRule"/>
</dbReference>
<organism evidence="14 15">
    <name type="scientific">Candidatus Curtissbacteria bacterium RIFCSPHIGHO2_01_FULL_41_11</name>
    <dbReference type="NCBI Taxonomy" id="1797711"/>
    <lineage>
        <taxon>Bacteria</taxon>
        <taxon>Candidatus Curtissiibacteriota</taxon>
    </lineage>
</organism>
<feature type="binding site" evidence="11">
    <location>
        <position position="227"/>
    </location>
    <ligand>
        <name>NADP(+)</name>
        <dbReference type="ChEBI" id="CHEBI:58349"/>
    </ligand>
</feature>
<protein>
    <recommendedName>
        <fullName evidence="11">Bifunctional protein FolD</fullName>
    </recommendedName>
    <domain>
        <recommendedName>
            <fullName evidence="11">Methylenetetrahydrofolate dehydrogenase</fullName>
            <ecNumber evidence="11">1.5.1.5</ecNumber>
        </recommendedName>
    </domain>
    <domain>
        <recommendedName>
            <fullName evidence="11">Methenyltetrahydrofolate cyclohydrolase</fullName>
            <ecNumber evidence="11">3.5.4.9</ecNumber>
        </recommendedName>
    </domain>
</protein>
<dbReference type="GO" id="GO:0005829">
    <property type="term" value="C:cytosol"/>
    <property type="evidence" value="ECO:0007669"/>
    <property type="project" value="TreeGrafter"/>
</dbReference>
<comment type="function">
    <text evidence="11">Catalyzes the oxidation of 5,10-methylenetetrahydrofolate to 5,10-methenyltetrahydrofolate and then the hydrolysis of 5,10-methenyltetrahydrofolate to 10-formyltetrahydrofolate.</text>
</comment>
<dbReference type="InterPro" id="IPR046346">
    <property type="entry name" value="Aminoacid_DH-like_N_sf"/>
</dbReference>
<evidence type="ECO:0000256" key="7">
    <source>
        <dbReference type="ARBA" id="ARBA00023002"/>
    </source>
</evidence>
<evidence type="ECO:0000256" key="5">
    <source>
        <dbReference type="ARBA" id="ARBA00022801"/>
    </source>
</evidence>
<evidence type="ECO:0000259" key="13">
    <source>
        <dbReference type="Pfam" id="PF02882"/>
    </source>
</evidence>
<dbReference type="GO" id="GO:0009086">
    <property type="term" value="P:methionine biosynthetic process"/>
    <property type="evidence" value="ECO:0007669"/>
    <property type="project" value="UniProtKB-KW"/>
</dbReference>
<evidence type="ECO:0000256" key="2">
    <source>
        <dbReference type="ARBA" id="ARBA00011738"/>
    </source>
</evidence>
<comment type="subunit">
    <text evidence="2 11">Homodimer.</text>
</comment>
<keyword evidence="4 11" id="KW-0658">Purine biosynthesis</keyword>
<dbReference type="Pfam" id="PF02882">
    <property type="entry name" value="THF_DHG_CYH_C"/>
    <property type="match status" value="1"/>
</dbReference>
<dbReference type="GO" id="GO:0006164">
    <property type="term" value="P:purine nucleotide biosynthetic process"/>
    <property type="evidence" value="ECO:0007669"/>
    <property type="project" value="UniProtKB-KW"/>
</dbReference>
<comment type="pathway">
    <text evidence="1 11">One-carbon metabolism; tetrahydrofolate interconversion.</text>
</comment>
<keyword evidence="11" id="KW-0028">Amino-acid biosynthesis</keyword>
<evidence type="ECO:0000256" key="11">
    <source>
        <dbReference type="HAMAP-Rule" id="MF_01576"/>
    </source>
</evidence>
<reference evidence="14 15" key="1">
    <citation type="journal article" date="2016" name="Nat. Commun.">
        <title>Thousands of microbial genomes shed light on interconnected biogeochemical processes in an aquifer system.</title>
        <authorList>
            <person name="Anantharaman K."/>
            <person name="Brown C.T."/>
            <person name="Hug L.A."/>
            <person name="Sharon I."/>
            <person name="Castelle C.J."/>
            <person name="Probst A.J."/>
            <person name="Thomas B.C."/>
            <person name="Singh A."/>
            <person name="Wilkins M.J."/>
            <person name="Karaoz U."/>
            <person name="Brodie E.L."/>
            <person name="Williams K.H."/>
            <person name="Hubbard S.S."/>
            <person name="Banfield J.F."/>
        </authorList>
    </citation>
    <scope>NUCLEOTIDE SEQUENCE [LARGE SCALE GENOMIC DNA]</scope>
</reference>
<dbReference type="HAMAP" id="MF_01576">
    <property type="entry name" value="THF_DHG_CYH"/>
    <property type="match status" value="1"/>
</dbReference>
<dbReference type="InterPro" id="IPR020631">
    <property type="entry name" value="THF_DH/CycHdrlase_NAD-bd_dom"/>
</dbReference>
<keyword evidence="7 11" id="KW-0560">Oxidoreductase</keyword>
<dbReference type="PANTHER" id="PTHR48099">
    <property type="entry name" value="C-1-TETRAHYDROFOLATE SYNTHASE, CYTOPLASMIC-RELATED"/>
    <property type="match status" value="1"/>
</dbReference>
<dbReference type="Gene3D" id="3.40.50.10860">
    <property type="entry name" value="Leucine Dehydrogenase, chain A, domain 1"/>
    <property type="match status" value="1"/>
</dbReference>
<dbReference type="Gene3D" id="3.40.50.720">
    <property type="entry name" value="NAD(P)-binding Rossmann-like Domain"/>
    <property type="match status" value="1"/>
</dbReference>
<keyword evidence="10 11" id="KW-0511">Multifunctional enzyme</keyword>
<comment type="catalytic activity">
    <reaction evidence="11">
        <text>(6R)-5,10-methylene-5,6,7,8-tetrahydrofolate + NADP(+) = (6R)-5,10-methenyltetrahydrofolate + NADPH</text>
        <dbReference type="Rhea" id="RHEA:22812"/>
        <dbReference type="ChEBI" id="CHEBI:15636"/>
        <dbReference type="ChEBI" id="CHEBI:57455"/>
        <dbReference type="ChEBI" id="CHEBI:57783"/>
        <dbReference type="ChEBI" id="CHEBI:58349"/>
        <dbReference type="EC" id="1.5.1.5"/>
    </reaction>
</comment>
<dbReference type="EC" id="1.5.1.5" evidence="11"/>
<feature type="domain" description="Tetrahydrofolate dehydrogenase/cyclohydrolase catalytic" evidence="12">
    <location>
        <begin position="5"/>
        <end position="116"/>
    </location>
</feature>
<dbReference type="PANTHER" id="PTHR48099:SF5">
    <property type="entry name" value="C-1-TETRAHYDROFOLATE SYNTHASE, CYTOPLASMIC"/>
    <property type="match status" value="1"/>
</dbReference>
<comment type="caution">
    <text evidence="11">Lacks conserved residue(s) required for the propagation of feature annotation.</text>
</comment>
<feature type="binding site" evidence="11">
    <location>
        <begin position="161"/>
        <end position="163"/>
    </location>
    <ligand>
        <name>NADP(+)</name>
        <dbReference type="ChEBI" id="CHEBI:58349"/>
    </ligand>
</feature>
<keyword evidence="9 11" id="KW-0486">Methionine biosynthesis</keyword>